<dbReference type="Proteomes" id="UP000663877">
    <property type="component" value="Unassembled WGS sequence"/>
</dbReference>
<evidence type="ECO:0000313" key="1">
    <source>
        <dbReference type="EMBL" id="CAF0761776.1"/>
    </source>
</evidence>
<dbReference type="OrthoDB" id="10004723at2759"/>
<protein>
    <submittedName>
        <fullName evidence="2">Uncharacterized protein</fullName>
    </submittedName>
</protein>
<gene>
    <name evidence="1" type="ORF">BJG266_LOCUS3046</name>
    <name evidence="2" type="ORF">QVE165_LOCUS2576</name>
</gene>
<evidence type="ECO:0000313" key="3">
    <source>
        <dbReference type="Proteomes" id="UP000663832"/>
    </source>
</evidence>
<organism evidence="2 3">
    <name type="scientific">Adineta steineri</name>
    <dbReference type="NCBI Taxonomy" id="433720"/>
    <lineage>
        <taxon>Eukaryota</taxon>
        <taxon>Metazoa</taxon>
        <taxon>Spiralia</taxon>
        <taxon>Gnathifera</taxon>
        <taxon>Rotifera</taxon>
        <taxon>Eurotatoria</taxon>
        <taxon>Bdelloidea</taxon>
        <taxon>Adinetida</taxon>
        <taxon>Adinetidae</taxon>
        <taxon>Adineta</taxon>
    </lineage>
</organism>
<reference evidence="2" key="1">
    <citation type="submission" date="2021-02" db="EMBL/GenBank/DDBJ databases">
        <authorList>
            <person name="Nowell W R."/>
        </authorList>
    </citation>
    <scope>NUCLEOTIDE SEQUENCE</scope>
</reference>
<comment type="caution">
    <text evidence="2">The sequence shown here is derived from an EMBL/GenBank/DDBJ whole genome shotgun (WGS) entry which is preliminary data.</text>
</comment>
<evidence type="ECO:0000313" key="2">
    <source>
        <dbReference type="EMBL" id="CAF0770491.1"/>
    </source>
</evidence>
<proteinExistence type="predicted"/>
<accession>A0A813QMZ7</accession>
<dbReference type="EMBL" id="CAJNOI010000007">
    <property type="protein sequence ID" value="CAF0761776.1"/>
    <property type="molecule type" value="Genomic_DNA"/>
</dbReference>
<dbReference type="EMBL" id="CAJNOM010000008">
    <property type="protein sequence ID" value="CAF0770491.1"/>
    <property type="molecule type" value="Genomic_DNA"/>
</dbReference>
<keyword evidence="3" id="KW-1185">Reference proteome</keyword>
<name>A0A813QMZ7_9BILA</name>
<dbReference type="Proteomes" id="UP000663832">
    <property type="component" value="Unassembled WGS sequence"/>
</dbReference>
<dbReference type="AlphaFoldDB" id="A0A813QMZ7"/>
<sequence>MSFDTTENDAIIARLLSEDDDIEPSSFIPSKKFKTDHVQQTINNSSSTEKTDIRKQIDEDSEMAIIIQIEEIVLLESEKTIEVTDAQLEKTHAGITNALQSTESTDNMTKIFGMFAAIQTRYTDCQAKNQDLIDKIQKISVTLYPTLISLKLPGNTGGLKPSPAILAIGLITNVLQGKIDLNEAKQLVSNLILMWSESTDWCEFCEQLVYILVAITIPAFAQRAMGKIMEKISSSK</sequence>